<comment type="subunit">
    <text evidence="8">Monomer; active form. Homodimer; inactive form. The homodimer is probably linked by 1 2Fe-2S cluster.</text>
</comment>
<comment type="caution">
    <text evidence="11">The sequence shown here is derived from an EMBL/GenBank/DDBJ whole genome shotgun (WGS) entry which is preliminary data.</text>
</comment>
<evidence type="ECO:0000313" key="11">
    <source>
        <dbReference type="EMBL" id="CAG7832915.1"/>
    </source>
</evidence>
<dbReference type="PROSITE" id="PS51354">
    <property type="entry name" value="GLUTAREDOXIN_2"/>
    <property type="match status" value="1"/>
</dbReference>
<dbReference type="Pfam" id="PF00462">
    <property type="entry name" value="Glutaredoxin"/>
    <property type="match status" value="1"/>
</dbReference>
<dbReference type="FunFam" id="3.40.30.10:FF:000026">
    <property type="entry name" value="Glutaredoxin 2"/>
    <property type="match status" value="1"/>
</dbReference>
<evidence type="ECO:0000256" key="9">
    <source>
        <dbReference type="ARBA" id="ARBA00039819"/>
    </source>
</evidence>
<keyword evidence="3" id="KW-0813">Transport</keyword>
<dbReference type="InterPro" id="IPR002109">
    <property type="entry name" value="Glutaredoxin"/>
</dbReference>
<dbReference type="NCBIfam" id="TIGR02180">
    <property type="entry name" value="GRX_euk"/>
    <property type="match status" value="1"/>
</dbReference>
<proteinExistence type="inferred from homology"/>
<evidence type="ECO:0000256" key="4">
    <source>
        <dbReference type="ARBA" id="ARBA00022982"/>
    </source>
</evidence>
<evidence type="ECO:0000256" key="2">
    <source>
        <dbReference type="ARBA" id="ARBA00007787"/>
    </source>
</evidence>
<evidence type="ECO:0000256" key="3">
    <source>
        <dbReference type="ARBA" id="ARBA00022448"/>
    </source>
</evidence>
<reference evidence="11" key="1">
    <citation type="submission" date="2021-06" db="EMBL/GenBank/DDBJ databases">
        <authorList>
            <person name="Hodson N. C."/>
            <person name="Mongue J. A."/>
            <person name="Jaron S. K."/>
        </authorList>
    </citation>
    <scope>NUCLEOTIDE SEQUENCE</scope>
</reference>
<evidence type="ECO:0000256" key="6">
    <source>
        <dbReference type="ARBA" id="ARBA00023284"/>
    </source>
</evidence>
<dbReference type="GO" id="GO:0034599">
    <property type="term" value="P:cellular response to oxidative stress"/>
    <property type="evidence" value="ECO:0007669"/>
    <property type="project" value="TreeGrafter"/>
</dbReference>
<gene>
    <name evidence="11" type="ORF">AFUS01_LOCUS42572</name>
</gene>
<dbReference type="PANTHER" id="PTHR45694:SF5">
    <property type="entry name" value="GLUTAREDOXIN 2"/>
    <property type="match status" value="1"/>
</dbReference>
<dbReference type="OrthoDB" id="418495at2759"/>
<dbReference type="GO" id="GO:0015038">
    <property type="term" value="F:glutathione disulfide oxidoreductase activity"/>
    <property type="evidence" value="ECO:0007669"/>
    <property type="project" value="TreeGrafter"/>
</dbReference>
<evidence type="ECO:0000256" key="5">
    <source>
        <dbReference type="ARBA" id="ARBA00023206"/>
    </source>
</evidence>
<organism evidence="11 12">
    <name type="scientific">Allacma fusca</name>
    <dbReference type="NCBI Taxonomy" id="39272"/>
    <lineage>
        <taxon>Eukaryota</taxon>
        <taxon>Metazoa</taxon>
        <taxon>Ecdysozoa</taxon>
        <taxon>Arthropoda</taxon>
        <taxon>Hexapoda</taxon>
        <taxon>Collembola</taxon>
        <taxon>Symphypleona</taxon>
        <taxon>Sminthuridae</taxon>
        <taxon>Allacma</taxon>
    </lineage>
</organism>
<protein>
    <recommendedName>
        <fullName evidence="9">Glutaredoxin-2, mitochondrial</fullName>
    </recommendedName>
</protein>
<comment type="similarity">
    <text evidence="2">Belongs to the glutaredoxin family.</text>
</comment>
<dbReference type="PANTHER" id="PTHR45694">
    <property type="entry name" value="GLUTAREDOXIN 2"/>
    <property type="match status" value="1"/>
</dbReference>
<comment type="function">
    <text evidence="1">Has a glutathione-disulfide oxidoreductase activity in the presence of NADPH and glutathione reductase. Reduces low molecular weight disulfides and proteins.</text>
</comment>
<sequence length="188" mass="20998">MHLVIVVLTCGKNLVSNVNNCGFLPILLSHRSSLKGKSNGRDRESLKERIAGFGVQIERGSSSYVTFRRRNFTLIELTWGIRAAEIWETLVNQDKVVIFSKTSCPFCFDAKEVFDKIGQKYTVVELNNHPQGPQVQDALKEMTGARTVPRVFINGQCIGGGSDTVNMYKTGTLEKILSKESILSETQR</sequence>
<dbReference type="InterPro" id="IPR011767">
    <property type="entry name" value="GLR_AS"/>
</dbReference>
<dbReference type="Proteomes" id="UP000708208">
    <property type="component" value="Unassembled WGS sequence"/>
</dbReference>
<evidence type="ECO:0000256" key="1">
    <source>
        <dbReference type="ARBA" id="ARBA00002549"/>
    </source>
</evidence>
<dbReference type="AlphaFoldDB" id="A0A8J2LF24"/>
<feature type="domain" description="Glutaredoxin" evidence="10">
    <location>
        <begin position="96"/>
        <end position="158"/>
    </location>
</feature>
<evidence type="ECO:0000256" key="7">
    <source>
        <dbReference type="ARBA" id="ARBA00037470"/>
    </source>
</evidence>
<evidence type="ECO:0000256" key="8">
    <source>
        <dbReference type="ARBA" id="ARBA00038558"/>
    </source>
</evidence>
<evidence type="ECO:0000313" key="12">
    <source>
        <dbReference type="Proteomes" id="UP000708208"/>
    </source>
</evidence>
<accession>A0A8J2LF24</accession>
<evidence type="ECO:0000259" key="10">
    <source>
        <dbReference type="Pfam" id="PF00462"/>
    </source>
</evidence>
<keyword evidence="5" id="KW-0318">Glutathionylation</keyword>
<dbReference type="EMBL" id="CAJVCH010567664">
    <property type="protein sequence ID" value="CAG7832915.1"/>
    <property type="molecule type" value="Genomic_DNA"/>
</dbReference>
<comment type="function">
    <text evidence="7">Glutathione-dependent oxidoreductase that facilitates the maintenance of mitochondrial redox homeostasis upon induction of apoptosis by oxidative stress. Involved in response to hydrogen peroxide and regulation of apoptosis caused by oxidative stress. Acts as a very efficient catalyst of monothiol reactions because of its high affinity for protein glutathione-mixed disulfides. Can receive electrons not only from glutathione (GSH), but also from thioredoxin reductase supporting both monothiol and dithiol reactions. Efficiently catalyzes both glutathionylation and deglutathionylation of mitochondrial complex I, which in turn regulates the superoxide production by the complex. Overexpression decreases the susceptibility to apoptosis and prevents loss of cardiolipin and cytochrome c release.</text>
</comment>
<dbReference type="CDD" id="cd03419">
    <property type="entry name" value="GRX_GRXh_1_2_like"/>
    <property type="match status" value="1"/>
</dbReference>
<name>A0A8J2LF24_9HEXA</name>
<dbReference type="InterPro" id="IPR011899">
    <property type="entry name" value="Glutaredoxin_euk/vir"/>
</dbReference>
<keyword evidence="4" id="KW-0249">Electron transport</keyword>
<keyword evidence="6" id="KW-0676">Redox-active center</keyword>
<dbReference type="PROSITE" id="PS00195">
    <property type="entry name" value="GLUTAREDOXIN_1"/>
    <property type="match status" value="1"/>
</dbReference>
<dbReference type="GO" id="GO:0005737">
    <property type="term" value="C:cytoplasm"/>
    <property type="evidence" value="ECO:0007669"/>
    <property type="project" value="TreeGrafter"/>
</dbReference>
<keyword evidence="12" id="KW-1185">Reference proteome</keyword>